<keyword evidence="2" id="KW-1185">Reference proteome</keyword>
<proteinExistence type="predicted"/>
<organism evidence="1 2">
    <name type="scientific">Streptomyces glebosus</name>
    <dbReference type="NCBI Taxonomy" id="249580"/>
    <lineage>
        <taxon>Bacteria</taxon>
        <taxon>Bacillati</taxon>
        <taxon>Actinomycetota</taxon>
        <taxon>Actinomycetes</taxon>
        <taxon>Kitasatosporales</taxon>
        <taxon>Streptomycetaceae</taxon>
        <taxon>Streptomyces</taxon>
    </lineage>
</organism>
<dbReference type="GO" id="GO:0009306">
    <property type="term" value="P:protein secretion"/>
    <property type="evidence" value="ECO:0007669"/>
    <property type="project" value="InterPro"/>
</dbReference>
<dbReference type="Pfam" id="PF10824">
    <property type="entry name" value="T7SS_ESX_EspC"/>
    <property type="match status" value="1"/>
</dbReference>
<comment type="caution">
    <text evidence="1">The sequence shown here is derived from an EMBL/GenBank/DDBJ whole genome shotgun (WGS) entry which is preliminary data.</text>
</comment>
<sequence>MAKEFHIEPAELGKLGKHFASYAYDIESALKGFKGKTDSEAIHDGFGLLTESEEVTSAYIELSENTSESLGKLHKHLEAIARLLQQNVKNSEESDEHIAAAFKWGDK</sequence>
<dbReference type="InterPro" id="IPR022536">
    <property type="entry name" value="EspC"/>
</dbReference>
<dbReference type="Proteomes" id="UP000430079">
    <property type="component" value="Unassembled WGS sequence"/>
</dbReference>
<name>A0A640SXM3_9ACTN</name>
<evidence type="ECO:0008006" key="3">
    <source>
        <dbReference type="Google" id="ProtNLM"/>
    </source>
</evidence>
<dbReference type="EMBL" id="BLIO01000001">
    <property type="protein sequence ID" value="GFE16159.1"/>
    <property type="molecule type" value="Genomic_DNA"/>
</dbReference>
<protein>
    <recommendedName>
        <fullName evidence="3">ESX-1 secretion-associated protein</fullName>
    </recommendedName>
</protein>
<reference evidence="1 2" key="1">
    <citation type="submission" date="2019-12" db="EMBL/GenBank/DDBJ databases">
        <title>Whole genome shotgun sequence of Streptomyces hygroscopicus subsp. glebosus NBRC 13786.</title>
        <authorList>
            <person name="Ichikawa N."/>
            <person name="Kimura A."/>
            <person name="Kitahashi Y."/>
            <person name="Komaki H."/>
            <person name="Tamura T."/>
        </authorList>
    </citation>
    <scope>NUCLEOTIDE SEQUENCE [LARGE SCALE GENOMIC DNA]</scope>
    <source>
        <strain evidence="1 2">NBRC 13786</strain>
    </source>
</reference>
<accession>A0A640SXM3</accession>
<gene>
    <name evidence="1" type="ORF">Sgleb_42060</name>
</gene>
<evidence type="ECO:0000313" key="1">
    <source>
        <dbReference type="EMBL" id="GFE16159.1"/>
    </source>
</evidence>
<evidence type="ECO:0000313" key="2">
    <source>
        <dbReference type="Proteomes" id="UP000430079"/>
    </source>
</evidence>
<dbReference type="AlphaFoldDB" id="A0A640SXM3"/>
<dbReference type="RefSeq" id="WP_190142766.1">
    <property type="nucleotide sequence ID" value="NZ_BLIO01000001.1"/>
</dbReference>